<evidence type="ECO:0000313" key="2">
    <source>
        <dbReference type="EMBL" id="KAA6311027.1"/>
    </source>
</evidence>
<accession>A0A5J4PNA6</accession>
<reference evidence="2" key="1">
    <citation type="submission" date="2019-03" db="EMBL/GenBank/DDBJ databases">
        <title>Single cell metagenomics reveals metabolic interactions within the superorganism composed of flagellate Streblomastix strix and complex community of Bacteroidetes bacteria on its surface.</title>
        <authorList>
            <person name="Treitli S.C."/>
            <person name="Kolisko M."/>
            <person name="Husnik F."/>
            <person name="Keeling P."/>
            <person name="Hampl V."/>
        </authorList>
    </citation>
    <scope>NUCLEOTIDE SEQUENCE</scope>
    <source>
        <strain evidence="2">STM</strain>
    </source>
</reference>
<gene>
    <name evidence="2" type="ORF">EZS27_037769</name>
</gene>
<evidence type="ECO:0000256" key="1">
    <source>
        <dbReference type="SAM" id="MobiDB-lite"/>
    </source>
</evidence>
<dbReference type="AlphaFoldDB" id="A0A5J4PNA6"/>
<name>A0A5J4PNA6_9ZZZZ</name>
<organism evidence="2">
    <name type="scientific">termite gut metagenome</name>
    <dbReference type="NCBI Taxonomy" id="433724"/>
    <lineage>
        <taxon>unclassified sequences</taxon>
        <taxon>metagenomes</taxon>
        <taxon>organismal metagenomes</taxon>
    </lineage>
</organism>
<sequence>MEENPMKEKDDIGGRKSKNEQIEGYLQERYDFRFNTVKSKPEFRSKNGNHPFSPITKFDLNSFKREMDRTMGISTSSDNVRAILESDFSPKIHPVRDYFNRLPRLDPDISNYTWQLSQTVRVANSDKWLEYLVIPNCYQGRLNTILIFAPKNDEALQSLSSSEYRRVTIGITFSKRNACL</sequence>
<proteinExistence type="predicted"/>
<protein>
    <submittedName>
        <fullName evidence="2">Uncharacterized protein</fullName>
    </submittedName>
</protein>
<comment type="caution">
    <text evidence="2">The sequence shown here is derived from an EMBL/GenBank/DDBJ whole genome shotgun (WGS) entry which is preliminary data.</text>
</comment>
<feature type="region of interest" description="Disordered" evidence="1">
    <location>
        <begin position="1"/>
        <end position="23"/>
    </location>
</feature>
<dbReference type="EMBL" id="SNRY01007135">
    <property type="protein sequence ID" value="KAA6311027.1"/>
    <property type="molecule type" value="Genomic_DNA"/>
</dbReference>